<dbReference type="GO" id="GO:0044550">
    <property type="term" value="P:secondary metabolite biosynthetic process"/>
    <property type="evidence" value="ECO:0007669"/>
    <property type="project" value="TreeGrafter"/>
</dbReference>
<evidence type="ECO:0000256" key="2">
    <source>
        <dbReference type="ARBA" id="ARBA00005102"/>
    </source>
</evidence>
<dbReference type="Pfam" id="PF00501">
    <property type="entry name" value="AMP-binding"/>
    <property type="match status" value="1"/>
</dbReference>
<name>A0A378WKK6_9NOCA</name>
<dbReference type="Pfam" id="PF00550">
    <property type="entry name" value="PP-binding"/>
    <property type="match status" value="2"/>
</dbReference>
<dbReference type="InterPro" id="IPR036736">
    <property type="entry name" value="ACP-like_sf"/>
</dbReference>
<dbReference type="PROSITE" id="PS50075">
    <property type="entry name" value="CARRIER"/>
    <property type="match status" value="2"/>
</dbReference>
<dbReference type="Gene3D" id="3.30.559.30">
    <property type="entry name" value="Nonribosomal peptide synthetase, condensation domain"/>
    <property type="match status" value="1"/>
</dbReference>
<evidence type="ECO:0000259" key="9">
    <source>
        <dbReference type="PROSITE" id="PS50075"/>
    </source>
</evidence>
<dbReference type="Pfam" id="PF00668">
    <property type="entry name" value="Condensation"/>
    <property type="match status" value="1"/>
</dbReference>
<dbReference type="InterPro" id="IPR057737">
    <property type="entry name" value="Condensation_MtbB-like"/>
</dbReference>
<dbReference type="InterPro" id="IPR001242">
    <property type="entry name" value="Condensation_dom"/>
</dbReference>
<dbReference type="FunFam" id="3.30.559.30:FF:000006">
    <property type="entry name" value="Yersiniabactin polyketide/non-ribosomal peptide synthetase"/>
    <property type="match status" value="1"/>
</dbReference>
<dbReference type="GO" id="GO:0031177">
    <property type="term" value="F:phosphopantetheine binding"/>
    <property type="evidence" value="ECO:0007669"/>
    <property type="project" value="InterPro"/>
</dbReference>
<dbReference type="NCBIfam" id="TIGR01733">
    <property type="entry name" value="AA-adenyl-dom"/>
    <property type="match status" value="1"/>
</dbReference>
<keyword evidence="5" id="KW-0596">Phosphopantetheine</keyword>
<dbReference type="PROSITE" id="PS00455">
    <property type="entry name" value="AMP_BINDING"/>
    <property type="match status" value="1"/>
</dbReference>
<dbReference type="GO" id="GO:0005737">
    <property type="term" value="C:cytoplasm"/>
    <property type="evidence" value="ECO:0007669"/>
    <property type="project" value="TreeGrafter"/>
</dbReference>
<dbReference type="InterPro" id="IPR010071">
    <property type="entry name" value="AA_adenyl_dom"/>
</dbReference>
<evidence type="ECO:0000313" key="10">
    <source>
        <dbReference type="EMBL" id="SUA41769.1"/>
    </source>
</evidence>
<evidence type="ECO:0000256" key="1">
    <source>
        <dbReference type="ARBA" id="ARBA00001957"/>
    </source>
</evidence>
<dbReference type="PANTHER" id="PTHR45527:SF10">
    <property type="entry name" value="PYOCHELIN SYNTHASE PCHF"/>
    <property type="match status" value="1"/>
</dbReference>
<dbReference type="InterPro" id="IPR025110">
    <property type="entry name" value="AMP-bd_C"/>
</dbReference>
<dbReference type="SUPFAM" id="SSF56801">
    <property type="entry name" value="Acetyl-CoA synthetase-like"/>
    <property type="match status" value="1"/>
</dbReference>
<dbReference type="Pfam" id="PF13193">
    <property type="entry name" value="AMP-binding_C"/>
    <property type="match status" value="1"/>
</dbReference>
<keyword evidence="7 10" id="KW-0436">Ligase</keyword>
<dbReference type="GO" id="GO:0043041">
    <property type="term" value="P:amino acid activation for nonribosomal peptide biosynthetic process"/>
    <property type="evidence" value="ECO:0007669"/>
    <property type="project" value="TreeGrafter"/>
</dbReference>
<dbReference type="RefSeq" id="WP_062961840.1">
    <property type="nucleotide sequence ID" value="NZ_JAJFOE010000001.1"/>
</dbReference>
<reference evidence="10 11" key="1">
    <citation type="submission" date="2018-06" db="EMBL/GenBank/DDBJ databases">
        <authorList>
            <consortium name="Pathogen Informatics"/>
            <person name="Doyle S."/>
        </authorList>
    </citation>
    <scope>NUCLEOTIDE SEQUENCE [LARGE SCALE GENOMIC DNA]</scope>
    <source>
        <strain evidence="10 11">NCTC13184</strain>
    </source>
</reference>
<dbReference type="InterPro" id="IPR020845">
    <property type="entry name" value="AMP-binding_CS"/>
</dbReference>
<feature type="domain" description="Carrier" evidence="9">
    <location>
        <begin position="1047"/>
        <end position="1123"/>
    </location>
</feature>
<comment type="cofactor">
    <cofactor evidence="1">
        <name>pantetheine 4'-phosphate</name>
        <dbReference type="ChEBI" id="CHEBI:47942"/>
    </cofactor>
</comment>
<dbReference type="PANTHER" id="PTHR45527">
    <property type="entry name" value="NONRIBOSOMAL PEPTIDE SYNTHETASE"/>
    <property type="match status" value="1"/>
</dbReference>
<evidence type="ECO:0000313" key="11">
    <source>
        <dbReference type="Proteomes" id="UP000255082"/>
    </source>
</evidence>
<dbReference type="UniPathway" id="UPA00011"/>
<evidence type="ECO:0000256" key="8">
    <source>
        <dbReference type="ARBA" id="ARBA00033440"/>
    </source>
</evidence>
<feature type="domain" description="Carrier" evidence="9">
    <location>
        <begin position="1"/>
        <end position="74"/>
    </location>
</feature>
<dbReference type="Gene3D" id="3.30.559.10">
    <property type="entry name" value="Chloramphenicol acetyltransferase-like domain"/>
    <property type="match status" value="1"/>
</dbReference>
<sequence length="1161" mass="124881">MLGKADVRDIVAAELGVRAESIGYDDDLVGLGMHSMKLMRLAGRWRKQGYEVRSSELALSPTIAAWAELLGATPEPAPASRADGAGDSAEGAATVTDGEEFALATMQHAYWVGRRQDQQLGGVAAHLYVEFDGRGLDVDRMGRAVDRLVRRHPQLRVQFTDAGTQRVLPEPLLPVFRVEDLRAATDPDRELERLRQAKSHQRMDVEAGQVVDITLTLLPDGAHRVHVDVDMLAGDALSYRRILDDLAALYDSDADPADTVGYTFREYLDARARQAPDNSAAKAWWEQRLADLPDIPSLPVLAEDERADPSRSIRLHHWFEPEAKAGFEALAHSHGVTPAVALATVFAETIARWSARQRFLLNVPLFDREPLHDDIDRVVGDFTNSVLVDVDARRPESMVDRAKRLQRELHTCAVHSVYEGLDVLRDLGRSRGGPVTPSVVFTSGLDLGELFSDRVAALFGEPVWILSQGPQVDLDAQVAELGGGLLVNWDVRRDAMPEGVVAAMFAEFRRLLLALAEPGADWNAPLTIDLPARQRAVRARVNDTFTDWPARTLHGEFFERAHRKPEAEALRWRGGACDYGDLADQALAVAAALIDAGVRPGDTVAVIVPKGHRQIPAVLGVLAAGSAYVPIGTGQPPARRDRILARAGARVALTDAALELPDDVTAIGLTTALSGRRLDRAYVSDPDGVAYVLFTSGSTGEPKGVEVSHRAAANTVDALAAHFGLDAHARLLGLSSLEFDLSVFDIFAPLALGGALVCVDAEIERDAQAWARLIAEHEVSVLNCAPGLIAMLLDSADARALHTLRVVVTGGDRVGTELAHRLRALVPGLRFAGLGGATEAAIHSTVCEVTDDFPADRATVPYGMPLANVAMRVVNERGEDCPDWVVGELWIGGTSVADGYRGDPERTAQRFVEYGGLRWYRTGDLARYLPDGTVDFLGRADHQVKIRGYRVELGEVETALTTLPSVQQAVALVTDSGRLAAAVRADAADTADELRAALRDLLPAHMIPDLIEIVAEIPLTPNGKLDRAAIRRRVEAGAPDAAASAVPPANEVEAALAYIAAQILGVETVGVETDFFEVGGNSILATTLTAKVRGLLAVEKFGVTAVFGGRTVRRIAARLQAEETTPGRLAQVSRILLELAEVPVPHTGSARSDSALAPAGD</sequence>
<dbReference type="FunFam" id="3.40.50.12780:FF:000012">
    <property type="entry name" value="Non-ribosomal peptide synthetase"/>
    <property type="match status" value="1"/>
</dbReference>
<proteinExistence type="inferred from homology"/>
<dbReference type="EMBL" id="UGRU01000001">
    <property type="protein sequence ID" value="SUA41769.1"/>
    <property type="molecule type" value="Genomic_DNA"/>
</dbReference>
<dbReference type="InterPro" id="IPR045851">
    <property type="entry name" value="AMP-bd_C_sf"/>
</dbReference>
<keyword evidence="6" id="KW-0597">Phosphoprotein</keyword>
<dbReference type="GO" id="GO:0016874">
    <property type="term" value="F:ligase activity"/>
    <property type="evidence" value="ECO:0007669"/>
    <property type="project" value="UniProtKB-KW"/>
</dbReference>
<dbReference type="SMART" id="SM00823">
    <property type="entry name" value="PKS_PP"/>
    <property type="match status" value="2"/>
</dbReference>
<comment type="pathway">
    <text evidence="2">Siderophore biosynthesis; mycobactin biosynthesis.</text>
</comment>
<dbReference type="PROSITE" id="PS00012">
    <property type="entry name" value="PHOSPHOPANTETHEINE"/>
    <property type="match status" value="1"/>
</dbReference>
<organism evidence="10 11">
    <name type="scientific">Nocardia africana</name>
    <dbReference type="NCBI Taxonomy" id="134964"/>
    <lineage>
        <taxon>Bacteria</taxon>
        <taxon>Bacillati</taxon>
        <taxon>Actinomycetota</taxon>
        <taxon>Actinomycetes</taxon>
        <taxon>Mycobacteriales</taxon>
        <taxon>Nocardiaceae</taxon>
        <taxon>Nocardia</taxon>
    </lineage>
</organism>
<dbReference type="GO" id="GO:0000036">
    <property type="term" value="F:acyl carrier activity"/>
    <property type="evidence" value="ECO:0007669"/>
    <property type="project" value="TreeGrafter"/>
</dbReference>
<evidence type="ECO:0000256" key="7">
    <source>
        <dbReference type="ARBA" id="ARBA00022598"/>
    </source>
</evidence>
<dbReference type="Proteomes" id="UP000255082">
    <property type="component" value="Unassembled WGS sequence"/>
</dbReference>
<dbReference type="InterPro" id="IPR009081">
    <property type="entry name" value="PP-bd_ACP"/>
</dbReference>
<evidence type="ECO:0000256" key="6">
    <source>
        <dbReference type="ARBA" id="ARBA00022553"/>
    </source>
</evidence>
<dbReference type="InterPro" id="IPR042099">
    <property type="entry name" value="ANL_N_sf"/>
</dbReference>
<protein>
    <recommendedName>
        <fullName evidence="4">Phenyloxazoline synthase MbtB</fullName>
    </recommendedName>
    <alternativeName>
        <fullName evidence="8">Mycobactin synthetase protein B</fullName>
    </alternativeName>
</protein>
<dbReference type="SUPFAM" id="SSF47336">
    <property type="entry name" value="ACP-like"/>
    <property type="match status" value="2"/>
</dbReference>
<evidence type="ECO:0000256" key="3">
    <source>
        <dbReference type="ARBA" id="ARBA00007380"/>
    </source>
</evidence>
<comment type="similarity">
    <text evidence="3">Belongs to the ATP-dependent AMP-binding enzyme family. MbtB subfamily.</text>
</comment>
<dbReference type="AlphaFoldDB" id="A0A378WKK6"/>
<dbReference type="OrthoDB" id="2472181at2"/>
<dbReference type="Gene3D" id="3.40.50.12780">
    <property type="entry name" value="N-terminal domain of ligase-like"/>
    <property type="match status" value="1"/>
</dbReference>
<gene>
    <name evidence="10" type="primary">mbtB_1</name>
    <name evidence="10" type="ORF">NCTC13184_01115</name>
</gene>
<evidence type="ECO:0000256" key="5">
    <source>
        <dbReference type="ARBA" id="ARBA00022450"/>
    </source>
</evidence>
<dbReference type="SUPFAM" id="SSF52777">
    <property type="entry name" value="CoA-dependent acyltransferases"/>
    <property type="match status" value="2"/>
</dbReference>
<dbReference type="InterPro" id="IPR000873">
    <property type="entry name" value="AMP-dep_synth/lig_dom"/>
</dbReference>
<dbReference type="CDD" id="cd19535">
    <property type="entry name" value="Cyc_NRPS"/>
    <property type="match status" value="1"/>
</dbReference>
<dbReference type="Gene3D" id="3.30.300.30">
    <property type="match status" value="1"/>
</dbReference>
<dbReference type="InterPro" id="IPR023213">
    <property type="entry name" value="CAT-like_dom_sf"/>
</dbReference>
<dbReference type="InterPro" id="IPR020806">
    <property type="entry name" value="PKS_PP-bd"/>
</dbReference>
<dbReference type="Gene3D" id="1.10.1200.10">
    <property type="entry name" value="ACP-like"/>
    <property type="match status" value="2"/>
</dbReference>
<evidence type="ECO:0000256" key="4">
    <source>
        <dbReference type="ARBA" id="ARBA00016743"/>
    </source>
</evidence>
<dbReference type="InterPro" id="IPR006162">
    <property type="entry name" value="Ppantetheine_attach_site"/>
</dbReference>
<accession>A0A378WKK6</accession>
<dbReference type="FunFam" id="3.30.559.10:FF:000023">
    <property type="entry name" value="Non-ribosomal peptide synthetase"/>
    <property type="match status" value="1"/>
</dbReference>